<organism evidence="3 4">
    <name type="scientific">Thalassovita litoralis</name>
    <dbReference type="NCBI Taxonomy" id="1010611"/>
    <lineage>
        <taxon>Bacteria</taxon>
        <taxon>Pseudomonadati</taxon>
        <taxon>Pseudomonadota</taxon>
        <taxon>Alphaproteobacteria</taxon>
        <taxon>Rhodobacterales</taxon>
        <taxon>Roseobacteraceae</taxon>
        <taxon>Thalassovita</taxon>
    </lineage>
</organism>
<name>A0A521DLM0_9RHOB</name>
<dbReference type="Pfam" id="PF10112">
    <property type="entry name" value="Halogen_Hydrol"/>
    <property type="match status" value="1"/>
</dbReference>
<dbReference type="AlphaFoldDB" id="A0A521DLM0"/>
<evidence type="ECO:0000256" key="2">
    <source>
        <dbReference type="SAM" id="Phobius"/>
    </source>
</evidence>
<dbReference type="OrthoDB" id="7375296at2"/>
<evidence type="ECO:0000313" key="3">
    <source>
        <dbReference type="EMBL" id="SMO72505.1"/>
    </source>
</evidence>
<feature type="region of interest" description="Disordered" evidence="1">
    <location>
        <begin position="1"/>
        <end position="30"/>
    </location>
</feature>
<keyword evidence="4" id="KW-1185">Reference proteome</keyword>
<reference evidence="3 4" key="1">
    <citation type="submission" date="2017-05" db="EMBL/GenBank/DDBJ databases">
        <authorList>
            <person name="Varghese N."/>
            <person name="Submissions S."/>
        </authorList>
    </citation>
    <scope>NUCLEOTIDE SEQUENCE [LARGE SCALE GENOMIC DNA]</scope>
    <source>
        <strain evidence="3 4">DSM 29506</strain>
    </source>
</reference>
<keyword evidence="2" id="KW-0472">Membrane</keyword>
<proteinExistence type="predicted"/>
<dbReference type="Proteomes" id="UP000316030">
    <property type="component" value="Unassembled WGS sequence"/>
</dbReference>
<gene>
    <name evidence="3" type="ORF">SAMN06265173_11193</name>
</gene>
<evidence type="ECO:0000313" key="4">
    <source>
        <dbReference type="Proteomes" id="UP000316030"/>
    </source>
</evidence>
<dbReference type="InterPro" id="IPR018770">
    <property type="entry name" value="ChloroindolylP_hydrolase"/>
</dbReference>
<keyword evidence="2" id="KW-0812">Transmembrane</keyword>
<accession>A0A521DLM0</accession>
<protein>
    <submittedName>
        <fullName evidence="3">5-bromo-4-chloroindolyl phosphate hydrolysis protein</fullName>
    </submittedName>
</protein>
<feature type="transmembrane region" description="Helical" evidence="2">
    <location>
        <begin position="61"/>
        <end position="79"/>
    </location>
</feature>
<dbReference type="RefSeq" id="WP_142493373.1">
    <property type="nucleotide sequence ID" value="NZ_FXTO01000011.1"/>
</dbReference>
<feature type="transmembrane region" description="Helical" evidence="2">
    <location>
        <begin position="100"/>
        <end position="119"/>
    </location>
</feature>
<evidence type="ECO:0000256" key="1">
    <source>
        <dbReference type="SAM" id="MobiDB-lite"/>
    </source>
</evidence>
<feature type="transmembrane region" description="Helical" evidence="2">
    <location>
        <begin position="36"/>
        <end position="55"/>
    </location>
</feature>
<sequence length="297" mass="32442">MAQRYGGKYSPQGESDTPQPGTKPEGSFRAARRTRAGGRVNLLFLAPLPLIWSAFGNGPTALALNLAALGLLLLAAWLTREGLIAQEAYDARSVARRPAFPRKIAGSIFTGLGLALAGFAATGGMLAPLIYLVIGAALHLLAFGPDPLKDKGMEGVDMFQTDRVARAVDEAEMHLTAMTEAMKRAGDRQMMARLDQFQTTARDLFRTVENDPRDLTAARKYLSVYLMGARDATIKFADIYARTADAQARADYAALLDDLEQNFAARTRKLLLDDRSDLTIEIDVLRDRLKREGVTSH</sequence>
<dbReference type="EMBL" id="FXTO01000011">
    <property type="protein sequence ID" value="SMO72505.1"/>
    <property type="molecule type" value="Genomic_DNA"/>
</dbReference>
<keyword evidence="2" id="KW-1133">Transmembrane helix</keyword>